<evidence type="ECO:0000256" key="3">
    <source>
        <dbReference type="ARBA" id="ARBA00022692"/>
    </source>
</evidence>
<feature type="transmembrane region" description="Helical" evidence="6">
    <location>
        <begin position="138"/>
        <end position="161"/>
    </location>
</feature>
<comment type="caution">
    <text evidence="7">The sequence shown here is derived from an EMBL/GenBank/DDBJ whole genome shotgun (WGS) entry which is preliminary data.</text>
</comment>
<proteinExistence type="predicted"/>
<feature type="transmembrane region" description="Helical" evidence="6">
    <location>
        <begin position="216"/>
        <end position="239"/>
    </location>
</feature>
<dbReference type="Pfam" id="PF03631">
    <property type="entry name" value="Virul_fac_BrkB"/>
    <property type="match status" value="1"/>
</dbReference>
<dbReference type="EMBL" id="JBEXAC010000002">
    <property type="protein sequence ID" value="MET6999667.1"/>
    <property type="molecule type" value="Genomic_DNA"/>
</dbReference>
<evidence type="ECO:0000256" key="5">
    <source>
        <dbReference type="ARBA" id="ARBA00023136"/>
    </source>
</evidence>
<evidence type="ECO:0000256" key="6">
    <source>
        <dbReference type="SAM" id="Phobius"/>
    </source>
</evidence>
<keyword evidence="5 6" id="KW-0472">Membrane</keyword>
<dbReference type="NCBIfam" id="TIGR00765">
    <property type="entry name" value="yihY_not_rbn"/>
    <property type="match status" value="1"/>
</dbReference>
<dbReference type="PIRSF" id="PIRSF035875">
    <property type="entry name" value="RNase_BN"/>
    <property type="match status" value="1"/>
</dbReference>
<evidence type="ECO:0000256" key="4">
    <source>
        <dbReference type="ARBA" id="ARBA00022989"/>
    </source>
</evidence>
<feature type="transmembrane region" description="Helical" evidence="6">
    <location>
        <begin position="181"/>
        <end position="204"/>
    </location>
</feature>
<name>A0ABV2TAL2_9BACT</name>
<protein>
    <submittedName>
        <fullName evidence="7">YihY/virulence factor BrkB family protein</fullName>
    </submittedName>
</protein>
<keyword evidence="2" id="KW-1003">Cell membrane</keyword>
<feature type="transmembrane region" description="Helical" evidence="6">
    <location>
        <begin position="94"/>
        <end position="117"/>
    </location>
</feature>
<gene>
    <name evidence="7" type="ORF">ABR189_19920</name>
</gene>
<dbReference type="PANTHER" id="PTHR30213:SF1">
    <property type="entry name" value="INNER MEMBRANE PROTEIN YHJD"/>
    <property type="match status" value="1"/>
</dbReference>
<dbReference type="InterPro" id="IPR017039">
    <property type="entry name" value="Virul_fac_BrkB"/>
</dbReference>
<comment type="subcellular location">
    <subcellularLocation>
        <location evidence="1">Cell membrane</location>
        <topology evidence="1">Multi-pass membrane protein</topology>
    </subcellularLocation>
</comment>
<dbReference type="RefSeq" id="WP_354662231.1">
    <property type="nucleotide sequence ID" value="NZ_JBEXAC010000002.1"/>
</dbReference>
<sequence length="320" mass="35483">MQRFGKISDYWQILKQSGSDFIDDKVLKLSASLAYYTIFSVAPMLIVIIFLCDLFLGKEAIENNVYGQIKGLVGSDAAIQIQDMIRNATLSQDAGWATILGVITLIIGATGVFAEIQDSINKIWRLKAKPKKGLLKMLLNRLLSFSLVVSMGFILLVSLVINGLMEILNKRLATMFPELAVVTIYVLNIAITVIVITSLFAIIFKVLPDARIKWRDVLVGSVTTAVLFMLGKFGIGYYLGASKISSSYGAAGSIVIILLWVYYSAAILYFGAVFTRVYIQYRGSTIYPNDYAVWIKETEIPHEEAMALEHGAQQSIHLNK</sequence>
<keyword evidence="3 6" id="KW-0812">Transmembrane</keyword>
<dbReference type="Proteomes" id="UP001549749">
    <property type="component" value="Unassembled WGS sequence"/>
</dbReference>
<evidence type="ECO:0000256" key="2">
    <source>
        <dbReference type="ARBA" id="ARBA00022475"/>
    </source>
</evidence>
<evidence type="ECO:0000313" key="8">
    <source>
        <dbReference type="Proteomes" id="UP001549749"/>
    </source>
</evidence>
<organism evidence="7 8">
    <name type="scientific">Chitinophaga defluvii</name>
    <dbReference type="NCBI Taxonomy" id="3163343"/>
    <lineage>
        <taxon>Bacteria</taxon>
        <taxon>Pseudomonadati</taxon>
        <taxon>Bacteroidota</taxon>
        <taxon>Chitinophagia</taxon>
        <taxon>Chitinophagales</taxon>
        <taxon>Chitinophagaceae</taxon>
        <taxon>Chitinophaga</taxon>
    </lineage>
</organism>
<feature type="transmembrane region" description="Helical" evidence="6">
    <location>
        <begin position="33"/>
        <end position="56"/>
    </location>
</feature>
<feature type="transmembrane region" description="Helical" evidence="6">
    <location>
        <begin position="251"/>
        <end position="274"/>
    </location>
</feature>
<keyword evidence="8" id="KW-1185">Reference proteome</keyword>
<keyword evidence="4 6" id="KW-1133">Transmembrane helix</keyword>
<reference evidence="7 8" key="1">
    <citation type="submission" date="2024-06" db="EMBL/GenBank/DDBJ databases">
        <title>Chitinophaga defluvii sp. nov., isolated from municipal sewage.</title>
        <authorList>
            <person name="Zhang L."/>
        </authorList>
    </citation>
    <scope>NUCLEOTIDE SEQUENCE [LARGE SCALE GENOMIC DNA]</scope>
    <source>
        <strain evidence="7 8">H8</strain>
    </source>
</reference>
<evidence type="ECO:0000256" key="1">
    <source>
        <dbReference type="ARBA" id="ARBA00004651"/>
    </source>
</evidence>
<dbReference type="PANTHER" id="PTHR30213">
    <property type="entry name" value="INNER MEMBRANE PROTEIN YHJD"/>
    <property type="match status" value="1"/>
</dbReference>
<evidence type="ECO:0000313" key="7">
    <source>
        <dbReference type="EMBL" id="MET6999667.1"/>
    </source>
</evidence>
<accession>A0ABV2TAL2</accession>